<dbReference type="AlphaFoldDB" id="A0A160VHE6"/>
<dbReference type="InterPro" id="IPR019619">
    <property type="entry name" value="DUF2490"/>
</dbReference>
<dbReference type="EMBL" id="FAXC01000369">
    <property type="protein sequence ID" value="CUV10155.1"/>
    <property type="molecule type" value="Genomic_DNA"/>
</dbReference>
<sequence length="204" mass="24407">MRKLLTLLMFSIGVLNSQINHQDKLVIKRKLGKSTVTVDFDRRTNETGFFHKHIDFGVAYPFQQSWIIELKYRAQYRTKEDTWSLEHRPQVQLIKNINSPSAKWQLRTRMDYRIREGKEDEIRNRSRVQIKAPKPISSLKITPFINNEFFFAPETWKYYINWVSFGFDLPNSKIGKPTIFYKYVKTLIDGEWVPTYTFVFKLTI</sequence>
<protein>
    <recommendedName>
        <fullName evidence="2">DUF2490 domain-containing protein</fullName>
    </recommendedName>
</protein>
<evidence type="ECO:0000313" key="1">
    <source>
        <dbReference type="EMBL" id="CUV10155.1"/>
    </source>
</evidence>
<proteinExistence type="predicted"/>
<dbReference type="Pfam" id="PF10677">
    <property type="entry name" value="DUF2490"/>
    <property type="match status" value="1"/>
</dbReference>
<accession>A0A160VHE6</accession>
<evidence type="ECO:0008006" key="2">
    <source>
        <dbReference type="Google" id="ProtNLM"/>
    </source>
</evidence>
<gene>
    <name evidence="1" type="ORF">MGWOODY_Mmi180</name>
</gene>
<name>A0A160VHE6_9ZZZZ</name>
<reference evidence="1" key="1">
    <citation type="submission" date="2015-10" db="EMBL/GenBank/DDBJ databases">
        <authorList>
            <person name="Gilbert D.G."/>
        </authorList>
    </citation>
    <scope>NUCLEOTIDE SEQUENCE</scope>
</reference>
<organism evidence="1">
    <name type="scientific">hydrothermal vent metagenome</name>
    <dbReference type="NCBI Taxonomy" id="652676"/>
    <lineage>
        <taxon>unclassified sequences</taxon>
        <taxon>metagenomes</taxon>
        <taxon>ecological metagenomes</taxon>
    </lineage>
</organism>